<feature type="transmembrane region" description="Helical" evidence="16">
    <location>
        <begin position="12"/>
        <end position="31"/>
    </location>
</feature>
<dbReference type="CDD" id="cd00082">
    <property type="entry name" value="HisKA"/>
    <property type="match status" value="1"/>
</dbReference>
<dbReference type="SUPFAM" id="SSF47384">
    <property type="entry name" value="Homodimeric domain of signal transducing histidine kinase"/>
    <property type="match status" value="1"/>
</dbReference>
<proteinExistence type="inferred from homology"/>
<evidence type="ECO:0000256" key="10">
    <source>
        <dbReference type="ARBA" id="ARBA00022840"/>
    </source>
</evidence>
<organism evidence="20 21">
    <name type="scientific">Candidatus Pristimantibacillus lignocellulolyticus</name>
    <dbReference type="NCBI Taxonomy" id="2994561"/>
    <lineage>
        <taxon>Bacteria</taxon>
        <taxon>Bacillati</taxon>
        <taxon>Bacillota</taxon>
        <taxon>Bacilli</taxon>
        <taxon>Bacillales</taxon>
        <taxon>Paenibacillaceae</taxon>
        <taxon>Candidatus Pristimantibacillus</taxon>
    </lineage>
</organism>
<dbReference type="AlphaFoldDB" id="A0A9J6ZG51"/>
<evidence type="ECO:0000256" key="12">
    <source>
        <dbReference type="ARBA" id="ARBA00023136"/>
    </source>
</evidence>
<evidence type="ECO:0000313" key="20">
    <source>
        <dbReference type="EMBL" id="URN95015.1"/>
    </source>
</evidence>
<dbReference type="Gene3D" id="1.10.287.130">
    <property type="match status" value="1"/>
</dbReference>
<dbReference type="PANTHER" id="PTHR45339:SF1">
    <property type="entry name" value="HYBRID SIGNAL TRANSDUCTION HISTIDINE KINASE J"/>
    <property type="match status" value="1"/>
</dbReference>
<dbReference type="InterPro" id="IPR007891">
    <property type="entry name" value="CHASE3"/>
</dbReference>
<keyword evidence="8" id="KW-0547">Nucleotide-binding</keyword>
<evidence type="ECO:0000256" key="1">
    <source>
        <dbReference type="ARBA" id="ARBA00000085"/>
    </source>
</evidence>
<dbReference type="CDD" id="cd16922">
    <property type="entry name" value="HATPase_EvgS-ArcB-TorS-like"/>
    <property type="match status" value="1"/>
</dbReference>
<dbReference type="InterPro" id="IPR001789">
    <property type="entry name" value="Sig_transdc_resp-reg_receiver"/>
</dbReference>
<feature type="transmembrane region" description="Helical" evidence="16">
    <location>
        <begin position="187"/>
        <end position="210"/>
    </location>
</feature>
<evidence type="ECO:0000256" key="16">
    <source>
        <dbReference type="SAM" id="Phobius"/>
    </source>
</evidence>
<reference evidence="20" key="1">
    <citation type="submission" date="2022-05" db="EMBL/GenBank/DDBJ databases">
        <title>Novel bacterial taxa in a minimal lignocellulolytic consortium and its capacity to transform plastics disclosed by genome-resolved metagenomics.</title>
        <authorList>
            <person name="Rodriguez C.A.D."/>
            <person name="Diaz-Garcia L."/>
            <person name="Herrera K."/>
            <person name="Tarazona N.A."/>
            <person name="Sproer C."/>
            <person name="Overmann J."/>
            <person name="Jimenez D.J."/>
        </authorList>
    </citation>
    <scope>NUCLEOTIDE SEQUENCE</scope>
    <source>
        <strain evidence="20">MAG5</strain>
    </source>
</reference>
<dbReference type="InterPro" id="IPR005467">
    <property type="entry name" value="His_kinase_dom"/>
</dbReference>
<dbReference type="Pfam" id="PF00072">
    <property type="entry name" value="Response_reg"/>
    <property type="match status" value="1"/>
</dbReference>
<dbReference type="InterPro" id="IPR036097">
    <property type="entry name" value="HisK_dim/P_sf"/>
</dbReference>
<dbReference type="PROSITE" id="PS50110">
    <property type="entry name" value="RESPONSE_REGULATORY"/>
    <property type="match status" value="1"/>
</dbReference>
<dbReference type="CDD" id="cd06225">
    <property type="entry name" value="HAMP"/>
    <property type="match status" value="1"/>
</dbReference>
<dbReference type="CDD" id="cd19410">
    <property type="entry name" value="HK9-like_sensor"/>
    <property type="match status" value="1"/>
</dbReference>
<feature type="modified residue" description="4-aspartylphosphate" evidence="14">
    <location>
        <position position="845"/>
    </location>
</feature>
<keyword evidence="16" id="KW-0812">Transmembrane</keyword>
<dbReference type="SUPFAM" id="SSF52172">
    <property type="entry name" value="CheY-like"/>
    <property type="match status" value="1"/>
</dbReference>
<dbReference type="Pfam" id="PF00672">
    <property type="entry name" value="HAMP"/>
    <property type="match status" value="1"/>
</dbReference>
<dbReference type="SUPFAM" id="SSF55874">
    <property type="entry name" value="ATPase domain of HSP90 chaperone/DNA topoisomerase II/histidine kinase"/>
    <property type="match status" value="1"/>
</dbReference>
<dbReference type="Gene3D" id="3.30.450.40">
    <property type="match status" value="1"/>
</dbReference>
<feature type="domain" description="HAMP" evidence="19">
    <location>
        <begin position="212"/>
        <end position="262"/>
    </location>
</feature>
<dbReference type="GO" id="GO:0005886">
    <property type="term" value="C:plasma membrane"/>
    <property type="evidence" value="ECO:0007669"/>
    <property type="project" value="UniProtKB-SubCell"/>
</dbReference>
<evidence type="ECO:0000259" key="18">
    <source>
        <dbReference type="PROSITE" id="PS50110"/>
    </source>
</evidence>
<keyword evidence="12 16" id="KW-0472">Membrane</keyword>
<keyword evidence="11" id="KW-0902">Two-component regulatory system</keyword>
<dbReference type="Pfam" id="PF00512">
    <property type="entry name" value="HisKA"/>
    <property type="match status" value="1"/>
</dbReference>
<dbReference type="Pfam" id="PF05227">
    <property type="entry name" value="CHASE3"/>
    <property type="match status" value="1"/>
</dbReference>
<dbReference type="PROSITE" id="PS50109">
    <property type="entry name" value="HIS_KIN"/>
    <property type="match status" value="1"/>
</dbReference>
<dbReference type="SMART" id="SM00388">
    <property type="entry name" value="HisKA"/>
    <property type="match status" value="1"/>
</dbReference>
<dbReference type="CDD" id="cd17546">
    <property type="entry name" value="REC_hyHK_CKI1_RcsC-like"/>
    <property type="match status" value="1"/>
</dbReference>
<protein>
    <recommendedName>
        <fullName evidence="13">Circadian input-output histidine kinase CikA</fullName>
        <ecNumber evidence="4">2.7.13.3</ecNumber>
    </recommendedName>
</protein>
<evidence type="ECO:0000256" key="4">
    <source>
        <dbReference type="ARBA" id="ARBA00012438"/>
    </source>
</evidence>
<dbReference type="InterPro" id="IPR003660">
    <property type="entry name" value="HAMP_dom"/>
</dbReference>
<feature type="coiled-coil region" evidence="15">
    <location>
        <begin position="428"/>
        <end position="504"/>
    </location>
</feature>
<comment type="similarity">
    <text evidence="3">In the N-terminal section; belongs to the phytochrome family.</text>
</comment>
<dbReference type="PANTHER" id="PTHR45339">
    <property type="entry name" value="HYBRID SIGNAL TRANSDUCTION HISTIDINE KINASE J"/>
    <property type="match status" value="1"/>
</dbReference>
<dbReference type="GO" id="GO:0005524">
    <property type="term" value="F:ATP binding"/>
    <property type="evidence" value="ECO:0007669"/>
    <property type="project" value="UniProtKB-KW"/>
</dbReference>
<dbReference type="SMART" id="SM00448">
    <property type="entry name" value="REC"/>
    <property type="match status" value="1"/>
</dbReference>
<gene>
    <name evidence="20" type="ORF">NAG76_01775</name>
</gene>
<keyword evidence="9" id="KW-0418">Kinase</keyword>
<keyword evidence="6 14" id="KW-0597">Phosphoprotein</keyword>
<comment type="catalytic activity">
    <reaction evidence="1">
        <text>ATP + protein L-histidine = ADP + protein N-phospho-L-histidine.</text>
        <dbReference type="EC" id="2.7.13.3"/>
    </reaction>
</comment>
<evidence type="ECO:0000256" key="11">
    <source>
        <dbReference type="ARBA" id="ARBA00023012"/>
    </source>
</evidence>
<evidence type="ECO:0000256" key="9">
    <source>
        <dbReference type="ARBA" id="ARBA00022777"/>
    </source>
</evidence>
<evidence type="ECO:0000256" key="13">
    <source>
        <dbReference type="ARBA" id="ARBA00074306"/>
    </source>
</evidence>
<evidence type="ECO:0000256" key="15">
    <source>
        <dbReference type="SAM" id="Coils"/>
    </source>
</evidence>
<dbReference type="InterPro" id="IPR036890">
    <property type="entry name" value="HATPase_C_sf"/>
</dbReference>
<dbReference type="Pfam" id="PF02518">
    <property type="entry name" value="HATPase_c"/>
    <property type="match status" value="1"/>
</dbReference>
<accession>A0A9J6ZG51</accession>
<dbReference type="InterPro" id="IPR003661">
    <property type="entry name" value="HisK_dim/P_dom"/>
</dbReference>
<keyword evidence="7" id="KW-0808">Transferase</keyword>
<evidence type="ECO:0000256" key="2">
    <source>
        <dbReference type="ARBA" id="ARBA00004651"/>
    </source>
</evidence>
<evidence type="ECO:0000256" key="3">
    <source>
        <dbReference type="ARBA" id="ARBA00006402"/>
    </source>
</evidence>
<dbReference type="GO" id="GO:0000155">
    <property type="term" value="F:phosphorelay sensor kinase activity"/>
    <property type="evidence" value="ECO:0007669"/>
    <property type="project" value="InterPro"/>
</dbReference>
<dbReference type="SMART" id="SM00387">
    <property type="entry name" value="HATPase_c"/>
    <property type="match status" value="1"/>
</dbReference>
<comment type="subcellular location">
    <subcellularLocation>
        <location evidence="2">Cell membrane</location>
        <topology evidence="2">Multi-pass membrane protein</topology>
    </subcellularLocation>
</comment>
<dbReference type="InterPro" id="IPR011006">
    <property type="entry name" value="CheY-like_superfamily"/>
</dbReference>
<dbReference type="InterPro" id="IPR004358">
    <property type="entry name" value="Sig_transdc_His_kin-like_C"/>
</dbReference>
<evidence type="ECO:0000313" key="21">
    <source>
        <dbReference type="Proteomes" id="UP001056756"/>
    </source>
</evidence>
<evidence type="ECO:0000259" key="17">
    <source>
        <dbReference type="PROSITE" id="PS50109"/>
    </source>
</evidence>
<dbReference type="InterPro" id="IPR029016">
    <property type="entry name" value="GAF-like_dom_sf"/>
</dbReference>
<dbReference type="Gene3D" id="3.30.565.10">
    <property type="entry name" value="Histidine kinase-like ATPase, C-terminal domain"/>
    <property type="match status" value="1"/>
</dbReference>
<sequence>MLKGLRLNIRMKIAIGYILVICCLSVSIVIVTDRISALQDEVESITTRDIEIHNLIASIRNSTLNMETGQRGYLLTGDEAYLEPYKNGKSQWRAQYNSLYTHLADNLSTQSELEEIKLSIQAWIDTVGEPTILLKQQNKTTELTEFFRNDIGKQNIDDLRNKFDSLHTQEIQSTRAYVSELENRNQLLTIGIYVMLLIVTVIALMIVAFVSGSIVNTIKQVVKTMSEMASAGGDLTTRIKVNTRDELRDLGDATNELLTSLEMKHWIQTKVAEVATMSQGINDLTTLGESFLSKVAPMVNATYGVFYIRKGNDKHQTLVNIASYAGLDENVGKYEFKMGEGLVGQCAVEKRIFLLNGAQDHPAMITTAFGQFVPQSILIVPIEYEDKVEAVVEFASLEPFSSQHLKLLEEIEVDFGIAVNNVSGRMEVERLLSESQVLTEELQAHTEELQSQSEELQMQQEEMRMTTEHLEEQNLFAEQKTKELEKAKIELEEYSAKLKQSSQYKTNFLANMSHELRTPLNSILILSQLLADNENSSLSIDEEGYAKVIHSSGNDLLKLIDDILDLSKIEAGKVILTIDEVNVTEIPELIQLNFEPIADKKGIQFNIHTQNNIPDTWHTDGQRLQQILKNLLSNAFKFTNEGSVKLTLGRAEQTLVEQLLPMYSNEQVLAISVSDTGIGIPLDKQQLIFEAFQQVDGETNRQYGGTGLGLSICNEFSRLLGGKITLDSTPGIGSTFTLYLPNLSQSKIEQITNSNEEVAASTDSQVVIISADEPNITVEDHIVTHQENSLFADKRVLVVEDDARNVYALVKALERKGVHVTVAGNGIRCMEILQKGSNYDLILMDIMMPLMDGFETMRAIRKDTLLQDVPIIALTAKAMKSDRDRCLEAGASDYISKPINMDQLFSLMTVWLTKQVRH</sequence>
<feature type="domain" description="Response regulatory" evidence="18">
    <location>
        <begin position="795"/>
        <end position="912"/>
    </location>
</feature>
<dbReference type="Pfam" id="PF13185">
    <property type="entry name" value="GAF_2"/>
    <property type="match status" value="1"/>
</dbReference>
<evidence type="ECO:0000259" key="19">
    <source>
        <dbReference type="PROSITE" id="PS50885"/>
    </source>
</evidence>
<dbReference type="InterPro" id="IPR003594">
    <property type="entry name" value="HATPase_dom"/>
</dbReference>
<keyword evidence="5" id="KW-1003">Cell membrane</keyword>
<keyword evidence="16" id="KW-1133">Transmembrane helix</keyword>
<dbReference type="KEGG" id="plig:NAG76_01775"/>
<evidence type="ECO:0000256" key="14">
    <source>
        <dbReference type="PROSITE-ProRule" id="PRU00169"/>
    </source>
</evidence>
<dbReference type="SUPFAM" id="SSF55781">
    <property type="entry name" value="GAF domain-like"/>
    <property type="match status" value="1"/>
</dbReference>
<dbReference type="SMART" id="SM00304">
    <property type="entry name" value="HAMP"/>
    <property type="match status" value="1"/>
</dbReference>
<evidence type="ECO:0000256" key="7">
    <source>
        <dbReference type="ARBA" id="ARBA00022679"/>
    </source>
</evidence>
<feature type="domain" description="Histidine kinase" evidence="17">
    <location>
        <begin position="511"/>
        <end position="744"/>
    </location>
</feature>
<evidence type="ECO:0000256" key="6">
    <source>
        <dbReference type="ARBA" id="ARBA00022553"/>
    </source>
</evidence>
<dbReference type="Gene3D" id="6.10.340.10">
    <property type="match status" value="1"/>
</dbReference>
<dbReference type="EC" id="2.7.13.3" evidence="4"/>
<name>A0A9J6ZG51_9BACL</name>
<keyword evidence="15" id="KW-0175">Coiled coil</keyword>
<dbReference type="InterPro" id="IPR003018">
    <property type="entry name" value="GAF"/>
</dbReference>
<evidence type="ECO:0000256" key="5">
    <source>
        <dbReference type="ARBA" id="ARBA00022475"/>
    </source>
</evidence>
<dbReference type="Gene3D" id="3.40.50.2300">
    <property type="match status" value="1"/>
</dbReference>
<dbReference type="PRINTS" id="PR00344">
    <property type="entry name" value="BCTRLSENSOR"/>
</dbReference>
<dbReference type="PROSITE" id="PS50885">
    <property type="entry name" value="HAMP"/>
    <property type="match status" value="1"/>
</dbReference>
<keyword evidence="10 20" id="KW-0067">ATP-binding</keyword>
<dbReference type="FunFam" id="3.30.565.10:FF:000010">
    <property type="entry name" value="Sensor histidine kinase RcsC"/>
    <property type="match status" value="1"/>
</dbReference>
<evidence type="ECO:0000256" key="8">
    <source>
        <dbReference type="ARBA" id="ARBA00022741"/>
    </source>
</evidence>
<dbReference type="EMBL" id="CP097899">
    <property type="protein sequence ID" value="URN95015.1"/>
    <property type="molecule type" value="Genomic_DNA"/>
</dbReference>
<dbReference type="Proteomes" id="UP001056756">
    <property type="component" value="Chromosome"/>
</dbReference>